<protein>
    <submittedName>
        <fullName evidence="1">Uncharacterized protein</fullName>
    </submittedName>
</protein>
<reference evidence="1" key="1">
    <citation type="submission" date="2020-04" db="EMBL/GenBank/DDBJ databases">
        <authorList>
            <person name="Broberg M."/>
        </authorList>
    </citation>
    <scope>NUCLEOTIDE SEQUENCE</scope>
</reference>
<organism evidence="1 2">
    <name type="scientific">Clonostachys rosea f. rosea IK726</name>
    <dbReference type="NCBI Taxonomy" id="1349383"/>
    <lineage>
        <taxon>Eukaryota</taxon>
        <taxon>Fungi</taxon>
        <taxon>Dikarya</taxon>
        <taxon>Ascomycota</taxon>
        <taxon>Pezizomycotina</taxon>
        <taxon>Sordariomycetes</taxon>
        <taxon>Hypocreomycetidae</taxon>
        <taxon>Hypocreales</taxon>
        <taxon>Bionectriaceae</taxon>
        <taxon>Clonostachys</taxon>
    </lineage>
</organism>
<accession>A0ACA9TK30</accession>
<dbReference type="Proteomes" id="UP000836387">
    <property type="component" value="Unassembled WGS sequence"/>
</dbReference>
<name>A0ACA9TK30_BIOOC</name>
<evidence type="ECO:0000313" key="2">
    <source>
        <dbReference type="Proteomes" id="UP000836387"/>
    </source>
</evidence>
<dbReference type="EMBL" id="CADEHS020000005">
    <property type="protein sequence ID" value="CAG9941258.1"/>
    <property type="molecule type" value="Genomic_DNA"/>
</dbReference>
<comment type="caution">
    <text evidence="1">The sequence shown here is derived from an EMBL/GenBank/DDBJ whole genome shotgun (WGS) entry which is preliminary data.</text>
</comment>
<reference evidence="1" key="2">
    <citation type="submission" date="2021-10" db="EMBL/GenBank/DDBJ databases">
        <authorList>
            <person name="Piombo E."/>
        </authorList>
    </citation>
    <scope>NUCLEOTIDE SEQUENCE</scope>
</reference>
<sequence length="307" mass="33966">MVGELDIFKLDLAALAEHERLGIWLVLDGDVDLLQVEECLHIQQTLAQLAIDGSEEIEGHGELEHQLVHHHQVTNSQGTRGHAGGRQIHHPRQSRGEDDILAAVQKRKRGGNLYRVLLVLLQGVVVPHDLELLVVEVLDGLVVDERVHGQRRPLVISSVGLAPELGPPRRRPDGECRVSRHRQDCDGRKLEAVLPGQDPAHHADLQSRRQQVEHHARQQEADALRTAVQRPRQPSRLLGEVEVEVQAQQVLKHVARDAAYGLLRDAREDGIAQLLEDGRADPGGAVPGHLLHDGPVGLALLRRRLVG</sequence>
<proteinExistence type="predicted"/>
<gene>
    <name evidence="1" type="ORF">CRV2_00002686</name>
</gene>
<evidence type="ECO:0000313" key="1">
    <source>
        <dbReference type="EMBL" id="CAG9941258.1"/>
    </source>
</evidence>
<keyword evidence="2" id="KW-1185">Reference proteome</keyword>